<proteinExistence type="predicted"/>
<keyword evidence="1" id="KW-0472">Membrane</keyword>
<name>A0A0G1SDC8_9BACT</name>
<dbReference type="EMBL" id="LCMQ01000015">
    <property type="protein sequence ID" value="KKU40088.1"/>
    <property type="molecule type" value="Genomic_DNA"/>
</dbReference>
<keyword evidence="1" id="KW-0812">Transmembrane</keyword>
<evidence type="ECO:0000256" key="1">
    <source>
        <dbReference type="SAM" id="Phobius"/>
    </source>
</evidence>
<evidence type="ECO:0008006" key="4">
    <source>
        <dbReference type="Google" id="ProtNLM"/>
    </source>
</evidence>
<dbReference type="AlphaFoldDB" id="A0A0G1SDC8"/>
<feature type="transmembrane region" description="Helical" evidence="1">
    <location>
        <begin position="34"/>
        <end position="62"/>
    </location>
</feature>
<evidence type="ECO:0000313" key="2">
    <source>
        <dbReference type="EMBL" id="KKU40088.1"/>
    </source>
</evidence>
<organism evidence="2 3">
    <name type="scientific">Candidatus Azambacteria bacterium GW2011_GWE2_46_45</name>
    <dbReference type="NCBI Taxonomy" id="1618625"/>
    <lineage>
        <taxon>Bacteria</taxon>
        <taxon>Candidatus Azamiibacteriota</taxon>
    </lineage>
</organism>
<dbReference type="Proteomes" id="UP000034202">
    <property type="component" value="Unassembled WGS sequence"/>
</dbReference>
<reference evidence="2 3" key="1">
    <citation type="journal article" date="2015" name="Nature">
        <title>rRNA introns, odd ribosomes, and small enigmatic genomes across a large radiation of phyla.</title>
        <authorList>
            <person name="Brown C.T."/>
            <person name="Hug L.A."/>
            <person name="Thomas B.C."/>
            <person name="Sharon I."/>
            <person name="Castelle C.J."/>
            <person name="Singh A."/>
            <person name="Wilkins M.J."/>
            <person name="Williams K.H."/>
            <person name="Banfield J.F."/>
        </authorList>
    </citation>
    <scope>NUCLEOTIDE SEQUENCE [LARGE SCALE GENOMIC DNA]</scope>
</reference>
<protein>
    <recommendedName>
        <fullName evidence="4">Zinc ribbon domain-containing protein</fullName>
    </recommendedName>
</protein>
<sequence length="75" mass="9234">MNCRFCKSEINDEAKKCPYCHEWIIRQFWQHSKFWYNFAFLFLVLLPFIFIGFLILLGFVLYNLGHYFPPPVFKF</sequence>
<gene>
    <name evidence="2" type="ORF">UX55_C0015G0020</name>
</gene>
<comment type="caution">
    <text evidence="2">The sequence shown here is derived from an EMBL/GenBank/DDBJ whole genome shotgun (WGS) entry which is preliminary data.</text>
</comment>
<accession>A0A0G1SDC8</accession>
<evidence type="ECO:0000313" key="3">
    <source>
        <dbReference type="Proteomes" id="UP000034202"/>
    </source>
</evidence>
<keyword evidence="1" id="KW-1133">Transmembrane helix</keyword>